<accession>A0A1H9VJR8</accession>
<feature type="domain" description="HTH cro/C1-type" evidence="1">
    <location>
        <begin position="12"/>
        <end position="62"/>
    </location>
</feature>
<dbReference type="SMART" id="SM00530">
    <property type="entry name" value="HTH_XRE"/>
    <property type="match status" value="1"/>
</dbReference>
<dbReference type="AlphaFoldDB" id="A0A1H9VJR8"/>
<proteinExistence type="predicted"/>
<dbReference type="GO" id="GO:0003677">
    <property type="term" value="F:DNA binding"/>
    <property type="evidence" value="ECO:0007669"/>
    <property type="project" value="UniProtKB-KW"/>
</dbReference>
<sequence>MNVGEKIGYYAKQKKVTLRRLASESGINYNTLYAIVSRNSNRVSDENIKSIAKVLGIPAEDLETDTPLREVAELSDAELKLSATINSIVGLSTGKDKEDKLYLINSFLEAQSALISDCYNAMKR</sequence>
<evidence type="ECO:0000259" key="1">
    <source>
        <dbReference type="PROSITE" id="PS50943"/>
    </source>
</evidence>
<dbReference type="CDD" id="cd00093">
    <property type="entry name" value="HTH_XRE"/>
    <property type="match status" value="1"/>
</dbReference>
<dbReference type="Pfam" id="PF13443">
    <property type="entry name" value="HTH_26"/>
    <property type="match status" value="1"/>
</dbReference>
<dbReference type="PROSITE" id="PS50943">
    <property type="entry name" value="HTH_CROC1"/>
    <property type="match status" value="1"/>
</dbReference>
<dbReference type="SUPFAM" id="SSF47413">
    <property type="entry name" value="lambda repressor-like DNA-binding domains"/>
    <property type="match status" value="1"/>
</dbReference>
<dbReference type="Gene3D" id="1.10.260.40">
    <property type="entry name" value="lambda repressor-like DNA-binding domains"/>
    <property type="match status" value="1"/>
</dbReference>
<evidence type="ECO:0000313" key="3">
    <source>
        <dbReference type="Proteomes" id="UP000182584"/>
    </source>
</evidence>
<dbReference type="RefSeq" id="WP_074757734.1">
    <property type="nucleotide sequence ID" value="NZ_FOGJ01000023.1"/>
</dbReference>
<dbReference type="OrthoDB" id="9785138at2"/>
<protein>
    <submittedName>
        <fullName evidence="2">Cro/C1-type HTH DNA-binding domain-containing protein</fullName>
    </submittedName>
</protein>
<dbReference type="EMBL" id="FOGJ01000023">
    <property type="protein sequence ID" value="SES21814.1"/>
    <property type="molecule type" value="Genomic_DNA"/>
</dbReference>
<organism evidence="2 3">
    <name type="scientific">Butyrivibrio fibrisolvens</name>
    <dbReference type="NCBI Taxonomy" id="831"/>
    <lineage>
        <taxon>Bacteria</taxon>
        <taxon>Bacillati</taxon>
        <taxon>Bacillota</taxon>
        <taxon>Clostridia</taxon>
        <taxon>Lachnospirales</taxon>
        <taxon>Lachnospiraceae</taxon>
        <taxon>Butyrivibrio</taxon>
    </lineage>
</organism>
<gene>
    <name evidence="2" type="ORF">SAMN04487884_12370</name>
</gene>
<dbReference type="InterPro" id="IPR001387">
    <property type="entry name" value="Cro/C1-type_HTH"/>
</dbReference>
<reference evidence="2 3" key="1">
    <citation type="submission" date="2016-10" db="EMBL/GenBank/DDBJ databases">
        <authorList>
            <person name="de Groot N.N."/>
        </authorList>
    </citation>
    <scope>NUCLEOTIDE SEQUENCE [LARGE SCALE GENOMIC DNA]</scope>
    <source>
        <strain evidence="2 3">AR40</strain>
    </source>
</reference>
<dbReference type="InterPro" id="IPR010982">
    <property type="entry name" value="Lambda_DNA-bd_dom_sf"/>
</dbReference>
<dbReference type="Proteomes" id="UP000182584">
    <property type="component" value="Unassembled WGS sequence"/>
</dbReference>
<keyword evidence="2" id="KW-0238">DNA-binding</keyword>
<name>A0A1H9VJR8_BUTFI</name>
<evidence type="ECO:0000313" key="2">
    <source>
        <dbReference type="EMBL" id="SES21814.1"/>
    </source>
</evidence>